<dbReference type="PANTHER" id="PTHR46560">
    <property type="entry name" value="CYPHER, ISOFORM B"/>
    <property type="match status" value="1"/>
</dbReference>
<evidence type="ECO:0000259" key="1">
    <source>
        <dbReference type="PROSITE" id="PS51034"/>
    </source>
</evidence>
<dbReference type="InterPro" id="IPR001507">
    <property type="entry name" value="ZP_dom"/>
</dbReference>
<dbReference type="PANTHER" id="PTHR46560:SF7">
    <property type="entry name" value="RE59626P"/>
    <property type="match status" value="1"/>
</dbReference>
<evidence type="ECO:0000313" key="3">
    <source>
        <dbReference type="RefSeq" id="XP_014679866.1"/>
    </source>
</evidence>
<dbReference type="RefSeq" id="XP_014679866.1">
    <property type="nucleotide sequence ID" value="XM_014824380.1"/>
</dbReference>
<feature type="domain" description="ZP" evidence="1">
    <location>
        <begin position="12"/>
        <end position="237"/>
    </location>
</feature>
<sequence length="237" mass="26351">MSKLKFVHINVLCYPRERSLKAEITFSGPFTGSVSAKGYHDNSACSLPIQQQSGTHITLRFDSCGIRRKTGIPGKHQKVKYWLEFEILAATSSFASEIGCEYYQFLEDQYAAHTPSPPSHYPLPTVNLWVEPNNNSPATSSLNIALTDNSRFELAVGQCEAWDTASKQGFILTDKNGCSINKDVMTDLVTLKSRALASPRTLMQAYLNNQVFPANREYSVTCNYVLCAGVCDTRSRC</sequence>
<keyword evidence="2" id="KW-1185">Reference proteome</keyword>
<gene>
    <name evidence="3" type="primary">LOC106819791</name>
</gene>
<dbReference type="GeneID" id="106819791"/>
<dbReference type="PROSITE" id="PS51034">
    <property type="entry name" value="ZP_2"/>
    <property type="match status" value="1"/>
</dbReference>
<name>A0ABM1F5Z5_PRICU</name>
<proteinExistence type="predicted"/>
<protein>
    <submittedName>
        <fullName evidence="3">Uncharacterized protein LOC106819791</fullName>
    </submittedName>
</protein>
<dbReference type="Proteomes" id="UP000695022">
    <property type="component" value="Unplaced"/>
</dbReference>
<evidence type="ECO:0000313" key="2">
    <source>
        <dbReference type="Proteomes" id="UP000695022"/>
    </source>
</evidence>
<organism evidence="2 3">
    <name type="scientific">Priapulus caudatus</name>
    <name type="common">Priapulid worm</name>
    <dbReference type="NCBI Taxonomy" id="37621"/>
    <lineage>
        <taxon>Eukaryota</taxon>
        <taxon>Metazoa</taxon>
        <taxon>Ecdysozoa</taxon>
        <taxon>Scalidophora</taxon>
        <taxon>Priapulida</taxon>
        <taxon>Priapulimorpha</taxon>
        <taxon>Priapulimorphida</taxon>
        <taxon>Priapulidae</taxon>
        <taxon>Priapulus</taxon>
    </lineage>
</organism>
<accession>A0ABM1F5Z5</accession>
<reference evidence="3" key="1">
    <citation type="submission" date="2025-08" db="UniProtKB">
        <authorList>
            <consortium name="RefSeq"/>
        </authorList>
    </citation>
    <scope>IDENTIFICATION</scope>
</reference>